<dbReference type="KEGG" id="vg:80019169"/>
<organism evidence="1 2">
    <name type="scientific">Streptomyces phage Gilgamesh</name>
    <dbReference type="NCBI Taxonomy" id="2599890"/>
    <lineage>
        <taxon>Viruses</taxon>
        <taxon>Duplodnaviria</taxon>
        <taxon>Heunggongvirae</taxon>
        <taxon>Uroviricota</taxon>
        <taxon>Caudoviricetes</taxon>
        <taxon>Gilgameshvirus</taxon>
        <taxon>Gilgameshvirus gilgamesh</taxon>
    </lineage>
</organism>
<keyword evidence="2" id="KW-1185">Reference proteome</keyword>
<accession>A0A5J6TTU7</accession>
<dbReference type="EMBL" id="MN234216">
    <property type="protein sequence ID" value="QFG13299.1"/>
    <property type="molecule type" value="Genomic_DNA"/>
</dbReference>
<reference evidence="1 2" key="1">
    <citation type="submission" date="2019-07" db="EMBL/GenBank/DDBJ databases">
        <authorList>
            <person name="Almisry A."/>
            <person name="Mousa M."/>
            <person name="Gordon L.L."/>
            <person name="Lee M."/>
            <person name="Mandava P."/>
            <person name="Moxley J.T."/>
            <person name="Shaffer C.D."/>
            <person name="Weston-Hafer K.A."/>
            <person name="Garlena R.A."/>
            <person name="Russell D.A."/>
            <person name="Pope W.H."/>
            <person name="Jacobs-Sera D."/>
            <person name="Hatfull G.F."/>
        </authorList>
    </citation>
    <scope>NUCLEOTIDE SEQUENCE [LARGE SCALE GENOMIC DNA]</scope>
</reference>
<dbReference type="GeneID" id="80019169"/>
<gene>
    <name evidence="1" type="primary">107</name>
    <name evidence="1" type="ORF">SEA_GILGAMESH_107</name>
</gene>
<evidence type="ECO:0000313" key="2">
    <source>
        <dbReference type="Proteomes" id="UP000326486"/>
    </source>
</evidence>
<protein>
    <submittedName>
        <fullName evidence="1">Uncharacterized protein</fullName>
    </submittedName>
</protein>
<dbReference type="RefSeq" id="YP_010754575.1">
    <property type="nucleotide sequence ID" value="NC_073461.1"/>
</dbReference>
<evidence type="ECO:0000313" key="1">
    <source>
        <dbReference type="EMBL" id="QFG13299.1"/>
    </source>
</evidence>
<name>A0A5J6TTU7_9CAUD</name>
<sequence length="243" mass="27060">MAKYTVTRKCGHDERVDLIGPHRKREQTLERMEGGDCYACVEAQREKRNAESAAAAKAAGWSALTGSERQVAWAETLRAAAVEELRSGASWWSEKYPEAPGDPLPFLETAMLAQSSASWWIDNRHELFEAAVHLTGVYVAQSLGLLAPLDRKDLGPHVVVRPVIELPSTGSPFMSRKVRVAVCSCGWEAPHRYNAVTTAFEHIEGLDDDVMAEIRRAHPQDEPHACTEALGLRRCVMRPFLRE</sequence>
<proteinExistence type="predicted"/>
<dbReference type="Proteomes" id="UP000326486">
    <property type="component" value="Segment"/>
</dbReference>